<comment type="caution">
    <text evidence="1">The sequence shown here is derived from an EMBL/GenBank/DDBJ whole genome shotgun (WGS) entry which is preliminary data.</text>
</comment>
<evidence type="ECO:0000313" key="2">
    <source>
        <dbReference type="Proteomes" id="UP000229612"/>
    </source>
</evidence>
<dbReference type="EMBL" id="PFBG01000012">
    <property type="protein sequence ID" value="PIR86045.1"/>
    <property type="molecule type" value="Genomic_DNA"/>
</dbReference>
<dbReference type="AlphaFoldDB" id="A0A2H0UJS8"/>
<organism evidence="1 2">
    <name type="scientific">Candidatus Kaiserbacteria bacterium CG10_big_fil_rev_8_21_14_0_10_44_10</name>
    <dbReference type="NCBI Taxonomy" id="1974606"/>
    <lineage>
        <taxon>Bacteria</taxon>
        <taxon>Candidatus Kaiseribacteriota</taxon>
    </lineage>
</organism>
<dbReference type="Proteomes" id="UP000229612">
    <property type="component" value="Unassembled WGS sequence"/>
</dbReference>
<name>A0A2H0UJS8_9BACT</name>
<proteinExistence type="predicted"/>
<evidence type="ECO:0000313" key="1">
    <source>
        <dbReference type="EMBL" id="PIR86045.1"/>
    </source>
</evidence>
<accession>A0A2H0UJS8</accession>
<gene>
    <name evidence="1" type="ORF">COU14_00945</name>
</gene>
<sequence>MMSSLETLKEFNLDNIPDLDVVVEGALMMLSDSSLPDTSVPFKRPVVIGSGNAEYTGRIIFNDMDAVFANESNFEEAISKVGDIDGAVLISASGSKHSVNIAERLEELQIPAVLYTNNPDAPAGSFMEKENIRVFPKNREPYTYNTSTYLSMILAKTKEDPKTILSHIEANNKVGVDLAKFKGFTFILPPDVALIAPMLRTKFDELFGTKLSPRFFVPEEIKHAKTIVQDDAELFIYVGMEELGWGEKGRKIELPLVTNGGFASALATCYHFIGQIQHAHPPYFKDSIEGYCKDISEVFGQEISPIVD</sequence>
<protein>
    <recommendedName>
        <fullName evidence="3">SIS domain-containing protein</fullName>
    </recommendedName>
</protein>
<evidence type="ECO:0008006" key="3">
    <source>
        <dbReference type="Google" id="ProtNLM"/>
    </source>
</evidence>
<reference evidence="2" key="1">
    <citation type="submission" date="2017-09" db="EMBL/GenBank/DDBJ databases">
        <title>Depth-based differentiation of microbial function through sediment-hosted aquifers and enrichment of novel symbionts in the deep terrestrial subsurface.</title>
        <authorList>
            <person name="Probst A.J."/>
            <person name="Ladd B."/>
            <person name="Jarett J.K."/>
            <person name="Geller-Mcgrath D.E."/>
            <person name="Sieber C.M.K."/>
            <person name="Emerson J.B."/>
            <person name="Anantharaman K."/>
            <person name="Thomas B.C."/>
            <person name="Malmstrom R."/>
            <person name="Stieglmeier M."/>
            <person name="Klingl A."/>
            <person name="Woyke T."/>
            <person name="Ryan C.M."/>
            <person name="Banfield J.F."/>
        </authorList>
    </citation>
    <scope>NUCLEOTIDE SEQUENCE [LARGE SCALE GENOMIC DNA]</scope>
</reference>